<accession>A0A9P9YSH0</accession>
<proteinExistence type="predicted"/>
<evidence type="ECO:0000313" key="1">
    <source>
        <dbReference type="EMBL" id="KAI8042288.1"/>
    </source>
</evidence>
<dbReference type="EMBL" id="JAMKOV010000002">
    <property type="protein sequence ID" value="KAI8042288.1"/>
    <property type="molecule type" value="Genomic_DNA"/>
</dbReference>
<evidence type="ECO:0000313" key="2">
    <source>
        <dbReference type="Proteomes" id="UP001059596"/>
    </source>
</evidence>
<gene>
    <name evidence="1" type="ORF">M5D96_003590</name>
</gene>
<protein>
    <submittedName>
        <fullName evidence="1">Uncharacterized protein</fullName>
    </submittedName>
</protein>
<organism evidence="1 2">
    <name type="scientific">Drosophila gunungcola</name>
    <name type="common">fruit fly</name>
    <dbReference type="NCBI Taxonomy" id="103775"/>
    <lineage>
        <taxon>Eukaryota</taxon>
        <taxon>Metazoa</taxon>
        <taxon>Ecdysozoa</taxon>
        <taxon>Arthropoda</taxon>
        <taxon>Hexapoda</taxon>
        <taxon>Insecta</taxon>
        <taxon>Pterygota</taxon>
        <taxon>Neoptera</taxon>
        <taxon>Endopterygota</taxon>
        <taxon>Diptera</taxon>
        <taxon>Brachycera</taxon>
        <taxon>Muscomorpha</taxon>
        <taxon>Ephydroidea</taxon>
        <taxon>Drosophilidae</taxon>
        <taxon>Drosophila</taxon>
        <taxon>Sophophora</taxon>
    </lineage>
</organism>
<reference evidence="1" key="1">
    <citation type="journal article" date="2023" name="Genome Biol. Evol.">
        <title>Long-read-based Genome Assembly of Drosophila gunungcola Reveals Fewer Chemosensory Genes in Flower-breeding Species.</title>
        <authorList>
            <person name="Negi A."/>
            <person name="Liao B.Y."/>
            <person name="Yeh S.D."/>
        </authorList>
    </citation>
    <scope>NUCLEOTIDE SEQUENCE</scope>
    <source>
        <strain evidence="1">Sukarami</strain>
    </source>
</reference>
<dbReference type="AlphaFoldDB" id="A0A9P9YSH0"/>
<dbReference type="Proteomes" id="UP001059596">
    <property type="component" value="Unassembled WGS sequence"/>
</dbReference>
<comment type="caution">
    <text evidence="1">The sequence shown here is derived from an EMBL/GenBank/DDBJ whole genome shotgun (WGS) entry which is preliminary data.</text>
</comment>
<keyword evidence="2" id="KW-1185">Reference proteome</keyword>
<name>A0A9P9YSH0_9MUSC</name>
<sequence>MEISIGLSDAPFVATNDPAPSSAGCVPPLRLMTSGSSTCRCILDITKHRTGLWEQSTSHSLSIPK</sequence>